<evidence type="ECO:0000313" key="3">
    <source>
        <dbReference type="Proteomes" id="UP000814243"/>
    </source>
</evidence>
<dbReference type="Gene3D" id="2.60.40.10">
    <property type="entry name" value="Immunoglobulins"/>
    <property type="match status" value="1"/>
</dbReference>
<protein>
    <recommendedName>
        <fullName evidence="4">Ig-like domain-containing protein</fullName>
    </recommendedName>
</protein>
<evidence type="ECO:0000256" key="1">
    <source>
        <dbReference type="SAM" id="SignalP"/>
    </source>
</evidence>
<reference evidence="2" key="1">
    <citation type="journal article" date="2021" name="G3 (Bethesda)">
        <title>Genome and transcriptome analysis of the beet armyworm Spodoptera exigua reveals targets for pest control. .</title>
        <authorList>
            <person name="Simon S."/>
            <person name="Breeschoten T."/>
            <person name="Jansen H.J."/>
            <person name="Dirks R.P."/>
            <person name="Schranz M.E."/>
            <person name="Ros V.I.D."/>
        </authorList>
    </citation>
    <scope>NUCLEOTIDE SEQUENCE</scope>
    <source>
        <strain evidence="2">TB_SE_WUR_2020</strain>
    </source>
</reference>
<feature type="signal peptide" evidence="1">
    <location>
        <begin position="1"/>
        <end position="21"/>
    </location>
</feature>
<gene>
    <name evidence="2" type="ORF">HF086_010683</name>
</gene>
<dbReference type="Proteomes" id="UP000814243">
    <property type="component" value="Unassembled WGS sequence"/>
</dbReference>
<dbReference type="EMBL" id="JACEFF010000812">
    <property type="protein sequence ID" value="KAH9630742.1"/>
    <property type="molecule type" value="Genomic_DNA"/>
</dbReference>
<feature type="chain" id="PRO_5036966199" description="Ig-like domain-containing protein" evidence="1">
    <location>
        <begin position="22"/>
        <end position="75"/>
    </location>
</feature>
<keyword evidence="1" id="KW-0732">Signal</keyword>
<proteinExistence type="predicted"/>
<dbReference type="SUPFAM" id="SSF48726">
    <property type="entry name" value="Immunoglobulin"/>
    <property type="match status" value="1"/>
</dbReference>
<evidence type="ECO:0000313" key="2">
    <source>
        <dbReference type="EMBL" id="KAH9630742.1"/>
    </source>
</evidence>
<organism evidence="2 3">
    <name type="scientific">Spodoptera exigua</name>
    <name type="common">Beet armyworm</name>
    <name type="synonym">Noctua fulgens</name>
    <dbReference type="NCBI Taxonomy" id="7107"/>
    <lineage>
        <taxon>Eukaryota</taxon>
        <taxon>Metazoa</taxon>
        <taxon>Ecdysozoa</taxon>
        <taxon>Arthropoda</taxon>
        <taxon>Hexapoda</taxon>
        <taxon>Insecta</taxon>
        <taxon>Pterygota</taxon>
        <taxon>Neoptera</taxon>
        <taxon>Endopterygota</taxon>
        <taxon>Lepidoptera</taxon>
        <taxon>Glossata</taxon>
        <taxon>Ditrysia</taxon>
        <taxon>Noctuoidea</taxon>
        <taxon>Noctuidae</taxon>
        <taxon>Amphipyrinae</taxon>
        <taxon>Spodoptera</taxon>
    </lineage>
</organism>
<accession>A0A922M6K8</accession>
<sequence>MKEYLLPWIVITITLLEAVNASDKRPRFVTEPPARVLWPATRGAHALCRATGHPPPDIHWVTAEGQLLTTIPGLR</sequence>
<name>A0A922M6K8_SPOEX</name>
<dbReference type="InterPro" id="IPR036179">
    <property type="entry name" value="Ig-like_dom_sf"/>
</dbReference>
<dbReference type="AlphaFoldDB" id="A0A922M6K8"/>
<comment type="caution">
    <text evidence="2">The sequence shown here is derived from an EMBL/GenBank/DDBJ whole genome shotgun (WGS) entry which is preliminary data.</text>
</comment>
<dbReference type="InterPro" id="IPR013783">
    <property type="entry name" value="Ig-like_fold"/>
</dbReference>
<evidence type="ECO:0008006" key="4">
    <source>
        <dbReference type="Google" id="ProtNLM"/>
    </source>
</evidence>